<sequence length="162" mass="19268">MIVKWKFVLILVGVLIVFCCCESGTKIQNQGVKDIYGHPIGFLFKDNRCVYYSTDGKRITACSGGVDFNGGRDSLSAYLGRKYINHPSYNYQEYNMHEYFIVLFDENLKIREVRILYRKGYNNERFFYDSIFVNALKNTTGMWHKTIENKKWYTYLHRQKIY</sequence>
<comment type="caution">
    <text evidence="1">The sequence shown here is derived from an EMBL/GenBank/DDBJ whole genome shotgun (WGS) entry which is preliminary data.</text>
</comment>
<proteinExistence type="predicted"/>
<accession>A0A645B2F4</accession>
<dbReference type="AlphaFoldDB" id="A0A645B2F4"/>
<evidence type="ECO:0000313" key="1">
    <source>
        <dbReference type="EMBL" id="MPM59258.1"/>
    </source>
</evidence>
<organism evidence="1">
    <name type="scientific">bioreactor metagenome</name>
    <dbReference type="NCBI Taxonomy" id="1076179"/>
    <lineage>
        <taxon>unclassified sequences</taxon>
        <taxon>metagenomes</taxon>
        <taxon>ecological metagenomes</taxon>
    </lineage>
</organism>
<name>A0A645B2F4_9ZZZZ</name>
<reference evidence="1" key="1">
    <citation type="submission" date="2019-08" db="EMBL/GenBank/DDBJ databases">
        <authorList>
            <person name="Kucharzyk K."/>
            <person name="Murdoch R.W."/>
            <person name="Higgins S."/>
            <person name="Loffler F."/>
        </authorList>
    </citation>
    <scope>NUCLEOTIDE SEQUENCE</scope>
</reference>
<dbReference type="EMBL" id="VSSQ01017199">
    <property type="protein sequence ID" value="MPM59258.1"/>
    <property type="molecule type" value="Genomic_DNA"/>
</dbReference>
<protein>
    <submittedName>
        <fullName evidence="1">Uncharacterized protein</fullName>
    </submittedName>
</protein>
<gene>
    <name evidence="1" type="ORF">SDC9_106098</name>
</gene>